<evidence type="ECO:0000259" key="6">
    <source>
        <dbReference type="PROSITE" id="PS50112"/>
    </source>
</evidence>
<protein>
    <submittedName>
        <fullName evidence="8">HIF1A</fullName>
    </submittedName>
</protein>
<evidence type="ECO:0000313" key="8">
    <source>
        <dbReference type="EMBL" id="KAF6037086.1"/>
    </source>
</evidence>
<dbReference type="InterPro" id="IPR036638">
    <property type="entry name" value="HLH_DNA-bd_sf"/>
</dbReference>
<organism evidence="8 9">
    <name type="scientific">Bugula neritina</name>
    <name type="common">Brown bryozoan</name>
    <name type="synonym">Sertularia neritina</name>
    <dbReference type="NCBI Taxonomy" id="10212"/>
    <lineage>
        <taxon>Eukaryota</taxon>
        <taxon>Metazoa</taxon>
        <taxon>Spiralia</taxon>
        <taxon>Lophotrochozoa</taxon>
        <taxon>Bryozoa</taxon>
        <taxon>Gymnolaemata</taxon>
        <taxon>Cheilostomatida</taxon>
        <taxon>Flustrina</taxon>
        <taxon>Buguloidea</taxon>
        <taxon>Bugulidae</taxon>
        <taxon>Bugula</taxon>
    </lineage>
</organism>
<accession>A0A7J7KHY7</accession>
<dbReference type="Proteomes" id="UP000593567">
    <property type="component" value="Unassembled WGS sequence"/>
</dbReference>
<dbReference type="InterPro" id="IPR035965">
    <property type="entry name" value="PAS-like_dom_sf"/>
</dbReference>
<evidence type="ECO:0000256" key="2">
    <source>
        <dbReference type="ARBA" id="ARBA00023015"/>
    </source>
</evidence>
<dbReference type="OrthoDB" id="6021714at2759"/>
<dbReference type="GO" id="GO:0005634">
    <property type="term" value="C:nucleus"/>
    <property type="evidence" value="ECO:0007669"/>
    <property type="project" value="UniProtKB-SubCell"/>
</dbReference>
<dbReference type="Gene3D" id="4.10.280.10">
    <property type="entry name" value="Helix-loop-helix DNA-binding domain"/>
    <property type="match status" value="1"/>
</dbReference>
<dbReference type="Pfam" id="PF14598">
    <property type="entry name" value="PAS_11"/>
    <property type="match status" value="1"/>
</dbReference>
<dbReference type="Gene3D" id="3.30.450.20">
    <property type="entry name" value="PAS domain"/>
    <property type="match status" value="2"/>
</dbReference>
<dbReference type="PANTHER" id="PTHR23043:SF17">
    <property type="entry name" value="PROTEIN SIMILAR"/>
    <property type="match status" value="1"/>
</dbReference>
<keyword evidence="2" id="KW-0805">Transcription regulation</keyword>
<dbReference type="GO" id="GO:0000981">
    <property type="term" value="F:DNA-binding transcription factor activity, RNA polymerase II-specific"/>
    <property type="evidence" value="ECO:0007669"/>
    <property type="project" value="TreeGrafter"/>
</dbReference>
<dbReference type="PANTHER" id="PTHR23043">
    <property type="entry name" value="HYPOXIA-INDUCIBLE FACTOR 1 ALPHA"/>
    <property type="match status" value="1"/>
</dbReference>
<keyword evidence="4" id="KW-0539">Nucleus</keyword>
<dbReference type="GO" id="GO:0071456">
    <property type="term" value="P:cellular response to hypoxia"/>
    <property type="evidence" value="ECO:0007669"/>
    <property type="project" value="TreeGrafter"/>
</dbReference>
<dbReference type="AlphaFoldDB" id="A0A7J7KHY7"/>
<dbReference type="SUPFAM" id="SSF47459">
    <property type="entry name" value="HLH, helix-loop-helix DNA-binding domain"/>
    <property type="match status" value="1"/>
</dbReference>
<evidence type="ECO:0000259" key="7">
    <source>
        <dbReference type="PROSITE" id="PS50888"/>
    </source>
</evidence>
<dbReference type="SMART" id="SM00091">
    <property type="entry name" value="PAS"/>
    <property type="match status" value="2"/>
</dbReference>
<sequence>MSLSKKAAEKRRLAEKRKELRKEKSKEAARNRRGKEGEFFAELADTLPLANSLKQSLDKSTVIKLCINYMRLRELLQDVFPATNVSQKLPLNIFSMRDEFELVLSLSPFGDIVYATDNVKDLLGLYQYDMIGCGLSTLMHPSDWNEFEEFYKSGESSISVTARFKSSLAAKSRSTANGKNPQYKTVKFIGRRLTAPSSSSPGKDSKDGCVILTGSPVETLAVSEQVIDSMTFTCKHTLSMRLTDCDERFTELTRYPAGYAKEKSFYSFVHPGDMKSVETHFKSLYSKETIQTEPYRLLTGYGGYVEVVTVASLVNNLKTGKPEAITTIHHVIWYLFGL</sequence>
<keyword evidence="9" id="KW-1185">Reference proteome</keyword>
<evidence type="ECO:0000256" key="4">
    <source>
        <dbReference type="ARBA" id="ARBA00023242"/>
    </source>
</evidence>
<dbReference type="PROSITE" id="PS50112">
    <property type="entry name" value="PAS"/>
    <property type="match status" value="1"/>
</dbReference>
<evidence type="ECO:0000313" key="9">
    <source>
        <dbReference type="Proteomes" id="UP000593567"/>
    </source>
</evidence>
<dbReference type="SMART" id="SM00353">
    <property type="entry name" value="HLH"/>
    <property type="match status" value="1"/>
</dbReference>
<dbReference type="PROSITE" id="PS50888">
    <property type="entry name" value="BHLH"/>
    <property type="match status" value="1"/>
</dbReference>
<feature type="domain" description="PAS" evidence="6">
    <location>
        <begin position="103"/>
        <end position="149"/>
    </location>
</feature>
<dbReference type="InterPro" id="IPR011598">
    <property type="entry name" value="bHLH_dom"/>
</dbReference>
<proteinExistence type="predicted"/>
<feature type="region of interest" description="Disordered" evidence="5">
    <location>
        <begin position="1"/>
        <end position="34"/>
    </location>
</feature>
<dbReference type="CDD" id="cd00130">
    <property type="entry name" value="PAS"/>
    <property type="match status" value="2"/>
</dbReference>
<comment type="caution">
    <text evidence="8">The sequence shown here is derived from an EMBL/GenBank/DDBJ whole genome shotgun (WGS) entry which is preliminary data.</text>
</comment>
<name>A0A7J7KHY7_BUGNE</name>
<feature type="domain" description="BHLH" evidence="7">
    <location>
        <begin position="20"/>
        <end position="73"/>
    </location>
</feature>
<dbReference type="GO" id="GO:0000977">
    <property type="term" value="F:RNA polymerase II transcription regulatory region sequence-specific DNA binding"/>
    <property type="evidence" value="ECO:0007669"/>
    <property type="project" value="TreeGrafter"/>
</dbReference>
<dbReference type="SUPFAM" id="SSF55785">
    <property type="entry name" value="PYP-like sensor domain (PAS domain)"/>
    <property type="match status" value="2"/>
</dbReference>
<evidence type="ECO:0000256" key="1">
    <source>
        <dbReference type="ARBA" id="ARBA00004123"/>
    </source>
</evidence>
<dbReference type="EMBL" id="VXIV02000629">
    <property type="protein sequence ID" value="KAF6037086.1"/>
    <property type="molecule type" value="Genomic_DNA"/>
</dbReference>
<gene>
    <name evidence="8" type="ORF">EB796_004612</name>
</gene>
<evidence type="ECO:0000256" key="5">
    <source>
        <dbReference type="SAM" id="MobiDB-lite"/>
    </source>
</evidence>
<evidence type="ECO:0000256" key="3">
    <source>
        <dbReference type="ARBA" id="ARBA00023163"/>
    </source>
</evidence>
<dbReference type="InterPro" id="IPR000014">
    <property type="entry name" value="PAS"/>
</dbReference>
<keyword evidence="3" id="KW-0804">Transcription</keyword>
<dbReference type="GO" id="GO:0046983">
    <property type="term" value="F:protein dimerization activity"/>
    <property type="evidence" value="ECO:0007669"/>
    <property type="project" value="InterPro"/>
</dbReference>
<comment type="subcellular location">
    <subcellularLocation>
        <location evidence="1">Nucleus</location>
    </subcellularLocation>
</comment>
<dbReference type="Pfam" id="PF23171">
    <property type="entry name" value="bHLH_HIF1A"/>
    <property type="match status" value="1"/>
</dbReference>
<reference evidence="8" key="1">
    <citation type="submission" date="2020-06" db="EMBL/GenBank/DDBJ databases">
        <title>Draft genome of Bugula neritina, a colonial animal packing powerful symbionts and potential medicines.</title>
        <authorList>
            <person name="Rayko M."/>
        </authorList>
    </citation>
    <scope>NUCLEOTIDE SEQUENCE [LARGE SCALE GENOMIC DNA]</scope>
    <source>
        <strain evidence="8">Kwan_BN1</strain>
    </source>
</reference>